<dbReference type="AlphaFoldDB" id="F2BY12"/>
<accession>F2BY12</accession>
<gene>
    <name evidence="1" type="ORF">HMPREF9083_1080</name>
</gene>
<name>F2BY12_9FIRM</name>
<evidence type="ECO:0000313" key="1">
    <source>
        <dbReference type="EMBL" id="EGF12573.1"/>
    </source>
</evidence>
<organism evidence="1 2">
    <name type="scientific">Dialister micraerophilus DSM 19965</name>
    <dbReference type="NCBI Taxonomy" id="888062"/>
    <lineage>
        <taxon>Bacteria</taxon>
        <taxon>Bacillati</taxon>
        <taxon>Bacillota</taxon>
        <taxon>Negativicutes</taxon>
        <taxon>Veillonellales</taxon>
        <taxon>Veillonellaceae</taxon>
        <taxon>Dialister</taxon>
    </lineage>
</organism>
<dbReference type="STRING" id="888062.HMPREF9083_1080"/>
<evidence type="ECO:0000313" key="2">
    <source>
        <dbReference type="Proteomes" id="UP000003503"/>
    </source>
</evidence>
<dbReference type="Proteomes" id="UP000003503">
    <property type="component" value="Unassembled WGS sequence"/>
</dbReference>
<proteinExistence type="predicted"/>
<dbReference type="RefSeq" id="WP_007556382.1">
    <property type="nucleotide sequence ID" value="NZ_GL878519.1"/>
</dbReference>
<dbReference type="HOGENOM" id="CLU_2464120_0_0_9"/>
<sequence>MTVDPNGTKHQVATLDDGLKFAGDSGDAIAKKLNEAITISGGVTDETKLTDKNVGVVAKDGKLNVKLAKNLTGLESAAFTKTVKNGDK</sequence>
<protein>
    <submittedName>
        <fullName evidence="1">Uncharacterized protein</fullName>
    </submittedName>
</protein>
<dbReference type="EMBL" id="AFBB01000024">
    <property type="protein sequence ID" value="EGF12573.1"/>
    <property type="molecule type" value="Genomic_DNA"/>
</dbReference>
<comment type="caution">
    <text evidence="1">The sequence shown here is derived from an EMBL/GenBank/DDBJ whole genome shotgun (WGS) entry which is preliminary data.</text>
</comment>
<dbReference type="eggNOG" id="COG5295">
    <property type="taxonomic scope" value="Bacteria"/>
</dbReference>
<reference evidence="1 2" key="1">
    <citation type="submission" date="2011-02" db="EMBL/GenBank/DDBJ databases">
        <authorList>
            <person name="Muzny D."/>
            <person name="Qin X."/>
            <person name="Deng J."/>
            <person name="Jiang H."/>
            <person name="Liu Y."/>
            <person name="Qu J."/>
            <person name="Song X.-Z."/>
            <person name="Zhang L."/>
            <person name="Thornton R."/>
            <person name="Coyle M."/>
            <person name="Francisco L."/>
            <person name="Jackson L."/>
            <person name="Javaid M."/>
            <person name="Korchina V."/>
            <person name="Kovar C."/>
            <person name="Mata R."/>
            <person name="Mathew T."/>
            <person name="Ngo R."/>
            <person name="Nguyen L."/>
            <person name="Nguyen N."/>
            <person name="Okwuonu G."/>
            <person name="Ongeri F."/>
            <person name="Pham C."/>
            <person name="Simmons D."/>
            <person name="Wilczek-Boney K."/>
            <person name="Hale W."/>
            <person name="Jakkamsetti A."/>
            <person name="Pham P."/>
            <person name="Ruth R."/>
            <person name="San Lucas F."/>
            <person name="Warren J."/>
            <person name="Zhang J."/>
            <person name="Zhao Z."/>
            <person name="Zhou C."/>
            <person name="Zhu D."/>
            <person name="Lee S."/>
            <person name="Bess C."/>
            <person name="Blankenburg K."/>
            <person name="Forbes L."/>
            <person name="Fu Q."/>
            <person name="Gubbala S."/>
            <person name="Hirani K."/>
            <person name="Jayaseelan J.C."/>
            <person name="Lara F."/>
            <person name="Munidasa M."/>
            <person name="Palculict T."/>
            <person name="Patil S."/>
            <person name="Pu L.-L."/>
            <person name="Saada N."/>
            <person name="Tang L."/>
            <person name="Weissenberger G."/>
            <person name="Zhu Y."/>
            <person name="Hemphill L."/>
            <person name="Shang Y."/>
            <person name="Youmans B."/>
            <person name="Ayvaz T."/>
            <person name="Ross M."/>
            <person name="Santibanez J."/>
            <person name="Aqrawi P."/>
            <person name="Gross S."/>
            <person name="Joshi V."/>
            <person name="Fowler G."/>
            <person name="Nazareth L."/>
            <person name="Reid J."/>
            <person name="Worley K."/>
            <person name="Petrosino J."/>
            <person name="Highlander S."/>
            <person name="Gibbs R."/>
        </authorList>
    </citation>
    <scope>NUCLEOTIDE SEQUENCE [LARGE SCALE GENOMIC DNA]</scope>
    <source>
        <strain evidence="1 2">DSM 19965</strain>
    </source>
</reference>
<keyword evidence="2" id="KW-1185">Reference proteome</keyword>